<dbReference type="GO" id="GO:0003700">
    <property type="term" value="F:DNA-binding transcription factor activity"/>
    <property type="evidence" value="ECO:0007669"/>
    <property type="project" value="InterPro"/>
</dbReference>
<dbReference type="AlphaFoldDB" id="A0A1H4GPF2"/>
<organism evidence="6 7">
    <name type="scientific">Paraburkholderia sartisoli</name>
    <dbReference type="NCBI Taxonomy" id="83784"/>
    <lineage>
        <taxon>Bacteria</taxon>
        <taxon>Pseudomonadati</taxon>
        <taxon>Pseudomonadota</taxon>
        <taxon>Betaproteobacteria</taxon>
        <taxon>Burkholderiales</taxon>
        <taxon>Burkholderiaceae</taxon>
        <taxon>Paraburkholderia</taxon>
    </lineage>
</organism>
<reference evidence="7" key="1">
    <citation type="submission" date="2016-10" db="EMBL/GenBank/DDBJ databases">
        <authorList>
            <person name="Varghese N."/>
            <person name="Submissions S."/>
        </authorList>
    </citation>
    <scope>NUCLEOTIDE SEQUENCE [LARGE SCALE GENOMIC DNA]</scope>
    <source>
        <strain evidence="7">LMG 24000</strain>
    </source>
</reference>
<dbReference type="STRING" id="83784.SAMN05192564_106216"/>
<dbReference type="InterPro" id="IPR005119">
    <property type="entry name" value="LysR_subst-bd"/>
</dbReference>
<evidence type="ECO:0000256" key="1">
    <source>
        <dbReference type="ARBA" id="ARBA00009437"/>
    </source>
</evidence>
<dbReference type="PANTHER" id="PTHR30579">
    <property type="entry name" value="TRANSCRIPTIONAL REGULATOR"/>
    <property type="match status" value="1"/>
</dbReference>
<comment type="similarity">
    <text evidence="1">Belongs to the LysR transcriptional regulatory family.</text>
</comment>
<dbReference type="Proteomes" id="UP000198638">
    <property type="component" value="Unassembled WGS sequence"/>
</dbReference>
<dbReference type="SUPFAM" id="SSF53850">
    <property type="entry name" value="Periplasmic binding protein-like II"/>
    <property type="match status" value="1"/>
</dbReference>
<evidence type="ECO:0000313" key="6">
    <source>
        <dbReference type="EMBL" id="SEB11407.1"/>
    </source>
</evidence>
<keyword evidence="2" id="KW-0805">Transcription regulation</keyword>
<dbReference type="PRINTS" id="PR00039">
    <property type="entry name" value="HTHLYSR"/>
</dbReference>
<gene>
    <name evidence="6" type="ORF">SAMN05192564_106216</name>
</gene>
<dbReference type="PANTHER" id="PTHR30579:SF7">
    <property type="entry name" value="HTH-TYPE TRANSCRIPTIONAL REGULATOR LRHA-RELATED"/>
    <property type="match status" value="1"/>
</dbReference>
<dbReference type="InterPro" id="IPR050176">
    <property type="entry name" value="LTTR"/>
</dbReference>
<dbReference type="InterPro" id="IPR000847">
    <property type="entry name" value="LysR_HTH_N"/>
</dbReference>
<dbReference type="Gene3D" id="1.10.10.10">
    <property type="entry name" value="Winged helix-like DNA-binding domain superfamily/Winged helix DNA-binding domain"/>
    <property type="match status" value="1"/>
</dbReference>
<dbReference type="RefSeq" id="WP_090535507.1">
    <property type="nucleotide sequence ID" value="NZ_FNRQ01000006.1"/>
</dbReference>
<dbReference type="SUPFAM" id="SSF46785">
    <property type="entry name" value="Winged helix' DNA-binding domain"/>
    <property type="match status" value="1"/>
</dbReference>
<dbReference type="OrthoDB" id="6555293at2"/>
<evidence type="ECO:0000256" key="3">
    <source>
        <dbReference type="ARBA" id="ARBA00023125"/>
    </source>
</evidence>
<dbReference type="EMBL" id="FNRQ01000006">
    <property type="protein sequence ID" value="SEB11407.1"/>
    <property type="molecule type" value="Genomic_DNA"/>
</dbReference>
<accession>A0A1H4GPF2</accession>
<feature type="domain" description="HTH lysR-type" evidence="5">
    <location>
        <begin position="5"/>
        <end position="62"/>
    </location>
</feature>
<dbReference type="Pfam" id="PF00126">
    <property type="entry name" value="HTH_1"/>
    <property type="match status" value="1"/>
</dbReference>
<keyword evidence="7" id="KW-1185">Reference proteome</keyword>
<dbReference type="GO" id="GO:0003677">
    <property type="term" value="F:DNA binding"/>
    <property type="evidence" value="ECO:0007669"/>
    <property type="project" value="UniProtKB-KW"/>
</dbReference>
<evidence type="ECO:0000256" key="4">
    <source>
        <dbReference type="ARBA" id="ARBA00023163"/>
    </source>
</evidence>
<dbReference type="Gene3D" id="3.40.190.10">
    <property type="entry name" value="Periplasmic binding protein-like II"/>
    <property type="match status" value="2"/>
</dbReference>
<dbReference type="FunFam" id="1.10.10.10:FF:000001">
    <property type="entry name" value="LysR family transcriptional regulator"/>
    <property type="match status" value="1"/>
</dbReference>
<sequence length="307" mass="33325">MMRNLDLDLIRTFVTVADSGSMTVAANLLHMTQGAVSQQVKRLEDLLGCLLFVRKTRKLELSRQGEQFLVKARQLLRLNDEIWADMTGESLRGSLRVGVPYDLVSSLAPAMKTFAEVHPHVEVSLVCAASPELREAVDTGRVDVSLAEYVASEAEGEVVRIEPLVWVKGRGSDAWQKRPLPLSMVDERCAFRPVVLGALANKDIPWRTVFESGNIEATAATVRAGLAITTWLASTVPADLETLAPHAAGLPALPPFAICLRLPTTVPPAALEFARCVRESMSNILNVGVQPVQRGRVTPNRTGAGSD</sequence>
<evidence type="ECO:0000259" key="5">
    <source>
        <dbReference type="PROSITE" id="PS50931"/>
    </source>
</evidence>
<protein>
    <submittedName>
        <fullName evidence="6">DNA-binding transcriptional regulator, LysR family</fullName>
    </submittedName>
</protein>
<keyword evidence="3 6" id="KW-0238">DNA-binding</keyword>
<dbReference type="InterPro" id="IPR036388">
    <property type="entry name" value="WH-like_DNA-bd_sf"/>
</dbReference>
<evidence type="ECO:0000313" key="7">
    <source>
        <dbReference type="Proteomes" id="UP000198638"/>
    </source>
</evidence>
<dbReference type="InterPro" id="IPR036390">
    <property type="entry name" value="WH_DNA-bd_sf"/>
</dbReference>
<dbReference type="Pfam" id="PF03466">
    <property type="entry name" value="LysR_substrate"/>
    <property type="match status" value="1"/>
</dbReference>
<keyword evidence="4" id="KW-0804">Transcription</keyword>
<name>A0A1H4GPF2_9BURK</name>
<dbReference type="PROSITE" id="PS50931">
    <property type="entry name" value="HTH_LYSR"/>
    <property type="match status" value="1"/>
</dbReference>
<proteinExistence type="inferred from homology"/>
<evidence type="ECO:0000256" key="2">
    <source>
        <dbReference type="ARBA" id="ARBA00023015"/>
    </source>
</evidence>